<dbReference type="OrthoDB" id="1452502at2"/>
<gene>
    <name evidence="1" type="ORF">SAMN05421797_102314</name>
</gene>
<keyword evidence="2" id="KW-1185">Reference proteome</keyword>
<reference evidence="2" key="1">
    <citation type="submission" date="2017-01" db="EMBL/GenBank/DDBJ databases">
        <authorList>
            <person name="Varghese N."/>
            <person name="Submissions S."/>
        </authorList>
    </citation>
    <scope>NUCLEOTIDE SEQUENCE [LARGE SCALE GENOMIC DNA]</scope>
    <source>
        <strain evidence="2">DSM 15366</strain>
    </source>
</reference>
<dbReference type="EMBL" id="FTMA01000002">
    <property type="protein sequence ID" value="SIQ64018.1"/>
    <property type="molecule type" value="Genomic_DNA"/>
</dbReference>
<sequence length="102" mass="11210">MKPSPIKQLITCVLLVLFLAMKLTGIHTMSHTDDVDEVAACSICDYAISQSAIPTIAANFNDFPVKKKFLFITPEVINNYTYSDTSAVISMALFSRPPPTLL</sequence>
<accession>A0A1N6UED2</accession>
<dbReference type="STRING" id="228959.SAMN05421797_102314"/>
<name>A0A1N6UED2_9FLAO</name>
<evidence type="ECO:0000313" key="2">
    <source>
        <dbReference type="Proteomes" id="UP000186953"/>
    </source>
</evidence>
<dbReference type="AlphaFoldDB" id="A0A1N6UED2"/>
<proteinExistence type="predicted"/>
<protein>
    <submittedName>
        <fullName evidence="1">Uncharacterized protein</fullName>
    </submittedName>
</protein>
<organism evidence="1 2">
    <name type="scientific">Maribacter ulvicola</name>
    <dbReference type="NCBI Taxonomy" id="228959"/>
    <lineage>
        <taxon>Bacteria</taxon>
        <taxon>Pseudomonadati</taxon>
        <taxon>Bacteroidota</taxon>
        <taxon>Flavobacteriia</taxon>
        <taxon>Flavobacteriales</taxon>
        <taxon>Flavobacteriaceae</taxon>
        <taxon>Maribacter</taxon>
    </lineage>
</organism>
<dbReference type="Proteomes" id="UP000186953">
    <property type="component" value="Unassembled WGS sequence"/>
</dbReference>
<evidence type="ECO:0000313" key="1">
    <source>
        <dbReference type="EMBL" id="SIQ64018.1"/>
    </source>
</evidence>
<dbReference type="RefSeq" id="WP_076548275.1">
    <property type="nucleotide sequence ID" value="NZ_FTMA01000002.1"/>
</dbReference>